<keyword evidence="1" id="KW-1133">Transmembrane helix</keyword>
<sequence length="123" mass="13758">MAIRRMNGMGPLGVLFSLDVFICAQFIKQDHFSNFAQIAVVLRMAFDTGERIFVRESCARFWSAMRQWPGQSRRSTEKGDNETVTMAGFVPLALLAVLAATLYGPVYQQLTIVGVSSGVRHLW</sequence>
<feature type="transmembrane region" description="Helical" evidence="1">
    <location>
        <begin position="83"/>
        <end position="103"/>
    </location>
</feature>
<evidence type="ECO:0000256" key="2">
    <source>
        <dbReference type="SAM" id="SignalP"/>
    </source>
</evidence>
<feature type="signal peptide" evidence="2">
    <location>
        <begin position="1"/>
        <end position="24"/>
    </location>
</feature>
<dbReference type="AlphaFoldDB" id="B0XZ56"/>
<proteinExistence type="predicted"/>
<reference evidence="3 4" key="1">
    <citation type="journal article" date="2008" name="PLoS Genet.">
        <title>Genomic islands in the pathogenic filamentous fungus Aspergillus fumigatus.</title>
        <authorList>
            <person name="Fedorova N.D."/>
            <person name="Khaldi N."/>
            <person name="Joardar V.S."/>
            <person name="Maiti R."/>
            <person name="Amedeo P."/>
            <person name="Anderson M.J."/>
            <person name="Crabtree J."/>
            <person name="Silva J.C."/>
            <person name="Badger J.H."/>
            <person name="Albarraq A."/>
            <person name="Angiuoli S."/>
            <person name="Bussey H."/>
            <person name="Bowyer P."/>
            <person name="Cotty P.J."/>
            <person name="Dyer P.S."/>
            <person name="Egan A."/>
            <person name="Galens K."/>
            <person name="Fraser-Liggett C.M."/>
            <person name="Haas B.J."/>
            <person name="Inman J.M."/>
            <person name="Kent R."/>
            <person name="Lemieux S."/>
            <person name="Malavazi I."/>
            <person name="Orvis J."/>
            <person name="Roemer T."/>
            <person name="Ronning C.M."/>
            <person name="Sundaram J.P."/>
            <person name="Sutton G."/>
            <person name="Turner G."/>
            <person name="Venter J.C."/>
            <person name="White O.R."/>
            <person name="Whitty B.R."/>
            <person name="Youngman P."/>
            <person name="Wolfe K.H."/>
            <person name="Goldman G.H."/>
            <person name="Wortman J.R."/>
            <person name="Jiang B."/>
            <person name="Denning D.W."/>
            <person name="Nierman W.C."/>
        </authorList>
    </citation>
    <scope>NUCLEOTIDE SEQUENCE [LARGE SCALE GENOMIC DNA]</scope>
    <source>
        <strain evidence="4">CBS 144.89 / FGSC A1163 / CEA10</strain>
    </source>
</reference>
<evidence type="ECO:0000313" key="4">
    <source>
        <dbReference type="Proteomes" id="UP000001699"/>
    </source>
</evidence>
<evidence type="ECO:0000256" key="1">
    <source>
        <dbReference type="SAM" id="Phobius"/>
    </source>
</evidence>
<accession>B0XZ56</accession>
<feature type="chain" id="PRO_5002758483" evidence="2">
    <location>
        <begin position="25"/>
        <end position="123"/>
    </location>
</feature>
<dbReference type="EMBL" id="DS499596">
    <property type="protein sequence ID" value="EDP53152.1"/>
    <property type="molecule type" value="Genomic_DNA"/>
</dbReference>
<dbReference type="HOGENOM" id="CLU_2026194_0_0_1"/>
<dbReference type="Proteomes" id="UP000001699">
    <property type="component" value="Unassembled WGS sequence"/>
</dbReference>
<dbReference type="VEuPathDB" id="FungiDB:AFUB_043220"/>
<evidence type="ECO:0000313" key="3">
    <source>
        <dbReference type="EMBL" id="EDP53152.1"/>
    </source>
</evidence>
<keyword evidence="1" id="KW-0812">Transmembrane</keyword>
<keyword evidence="1" id="KW-0472">Membrane</keyword>
<keyword evidence="4" id="KW-1185">Reference proteome</keyword>
<organism evidence="3 4">
    <name type="scientific">Aspergillus fumigatus (strain CBS 144.89 / FGSC A1163 / CEA10)</name>
    <name type="common">Neosartorya fumigata</name>
    <dbReference type="NCBI Taxonomy" id="451804"/>
    <lineage>
        <taxon>Eukaryota</taxon>
        <taxon>Fungi</taxon>
        <taxon>Dikarya</taxon>
        <taxon>Ascomycota</taxon>
        <taxon>Pezizomycotina</taxon>
        <taxon>Eurotiomycetes</taxon>
        <taxon>Eurotiomycetidae</taxon>
        <taxon>Eurotiales</taxon>
        <taxon>Aspergillaceae</taxon>
        <taxon>Aspergillus</taxon>
        <taxon>Aspergillus subgen. Fumigati</taxon>
    </lineage>
</organism>
<gene>
    <name evidence="3" type="ORF">AFUB_043220</name>
</gene>
<keyword evidence="2" id="KW-0732">Signal</keyword>
<protein>
    <submittedName>
        <fullName evidence="3">Uncharacterized protein</fullName>
    </submittedName>
</protein>
<name>B0XZ56_ASPFC</name>